<dbReference type="InterPro" id="IPR003682">
    <property type="entry name" value="rRNA_ssu_MeTfrase_G"/>
</dbReference>
<evidence type="ECO:0000256" key="1">
    <source>
        <dbReference type="ARBA" id="ARBA00022490"/>
    </source>
</evidence>
<feature type="binding site" evidence="6">
    <location>
        <position position="81"/>
    </location>
    <ligand>
        <name>S-adenosyl-L-methionine</name>
        <dbReference type="ChEBI" id="CHEBI:59789"/>
    </ligand>
</feature>
<dbReference type="Pfam" id="PF02527">
    <property type="entry name" value="GidB"/>
    <property type="match status" value="1"/>
</dbReference>
<dbReference type="NCBIfam" id="TIGR00138">
    <property type="entry name" value="rsmG_gidB"/>
    <property type="match status" value="1"/>
</dbReference>
<comment type="subcellular location">
    <subcellularLocation>
        <location evidence="6">Cytoplasm</location>
    </subcellularLocation>
</comment>
<dbReference type="Proteomes" id="UP000002620">
    <property type="component" value="Chromosome"/>
</dbReference>
<keyword evidence="8" id="KW-1185">Reference proteome</keyword>
<dbReference type="InterPro" id="IPR029063">
    <property type="entry name" value="SAM-dependent_MTases_sf"/>
</dbReference>
<dbReference type="Gene3D" id="3.40.50.150">
    <property type="entry name" value="Vaccinia Virus protein VP39"/>
    <property type="match status" value="1"/>
</dbReference>
<evidence type="ECO:0000256" key="6">
    <source>
        <dbReference type="HAMAP-Rule" id="MF_00074"/>
    </source>
</evidence>
<evidence type="ECO:0000256" key="4">
    <source>
        <dbReference type="ARBA" id="ARBA00022679"/>
    </source>
</evidence>
<keyword evidence="2 6" id="KW-0698">rRNA processing</keyword>
<dbReference type="STRING" id="429009.Adeg_2147"/>
<feature type="binding site" evidence="6">
    <location>
        <begin position="104"/>
        <end position="106"/>
    </location>
    <ligand>
        <name>S-adenosyl-L-methionine</name>
        <dbReference type="ChEBI" id="CHEBI:59789"/>
    </ligand>
</feature>
<dbReference type="FunFam" id="3.40.50.150:FF:000041">
    <property type="entry name" value="Ribosomal RNA small subunit methyltransferase G"/>
    <property type="match status" value="1"/>
</dbReference>
<evidence type="ECO:0000256" key="2">
    <source>
        <dbReference type="ARBA" id="ARBA00022552"/>
    </source>
</evidence>
<keyword evidence="3 6" id="KW-0489">Methyltransferase</keyword>
<dbReference type="PANTHER" id="PTHR31760">
    <property type="entry name" value="S-ADENOSYL-L-METHIONINE-DEPENDENT METHYLTRANSFERASES SUPERFAMILY PROTEIN"/>
    <property type="match status" value="1"/>
</dbReference>
<reference evidence="7 8" key="1">
    <citation type="submission" date="2009-10" db="EMBL/GenBank/DDBJ databases">
        <title>Complete sequence of chromosome of Ammonifex degensii KC4.</title>
        <authorList>
            <consortium name="US DOE Joint Genome Institute"/>
            <person name="Kerfeld C."/>
            <person name="Goodner B."/>
            <person name="Huber H."/>
            <person name="Stetter K."/>
            <person name="Lucas S."/>
            <person name="Copeland A."/>
            <person name="Lapidus A."/>
            <person name="Glavina del Rio T."/>
            <person name="Dalin E."/>
            <person name="Tice H."/>
            <person name="Bruce D."/>
            <person name="Goodwin L."/>
            <person name="Pitluck S."/>
            <person name="Saunders E."/>
            <person name="Brettin T."/>
            <person name="Detter J.C."/>
            <person name="Han C."/>
            <person name="Larimer F."/>
            <person name="Land M."/>
            <person name="Hauser L."/>
            <person name="Kyrpides N."/>
            <person name="Ovchinnikova G."/>
            <person name="Richardson P."/>
        </authorList>
    </citation>
    <scope>NUCLEOTIDE SEQUENCE [LARGE SCALE GENOMIC DNA]</scope>
    <source>
        <strain evidence="8">DSM 10501 / KC4</strain>
    </source>
</reference>
<evidence type="ECO:0000256" key="5">
    <source>
        <dbReference type="ARBA" id="ARBA00022691"/>
    </source>
</evidence>
<dbReference type="EC" id="2.1.1.-" evidence="6"/>
<dbReference type="KEGG" id="adg:Adeg_2147"/>
<dbReference type="AlphaFoldDB" id="C9RAH8"/>
<evidence type="ECO:0000313" key="7">
    <source>
        <dbReference type="EMBL" id="ACX53224.1"/>
    </source>
</evidence>
<sequence>MQELGKFLSALEAGLAAFGLSLPPGAQEKMGRHFALLSLWGRRSSLTAIRGAEEAAILHYLDSLAPLAHLPPPEGPCIDVGSGAGFPGVPLALALPEVEFVLLEATRKKVEFLRRVIEEISLPNCRAVWGRAEEYGKIAGYRESFAWVVARAVAPLRELAEYTLPFVRLGGVFLAYKGPRGEAELAEAVRALSLLGGEVAEVWQYFLPGGERRQLLVVRKVSPTPALYPRRPGLARKRPLG</sequence>
<dbReference type="HAMAP" id="MF_00074">
    <property type="entry name" value="16SrRNA_methyltr_G"/>
    <property type="match status" value="1"/>
</dbReference>
<dbReference type="eggNOG" id="COG0357">
    <property type="taxonomic scope" value="Bacteria"/>
</dbReference>
<feature type="binding site" evidence="6">
    <location>
        <position position="151"/>
    </location>
    <ligand>
        <name>S-adenosyl-L-methionine</name>
        <dbReference type="ChEBI" id="CHEBI:59789"/>
    </ligand>
</feature>
<protein>
    <recommendedName>
        <fullName evidence="6">Ribosomal RNA small subunit methyltransferase G</fullName>
        <ecNumber evidence="6">2.1.1.-</ecNumber>
    </recommendedName>
    <alternativeName>
        <fullName evidence="6">16S rRNA 7-methylguanosine methyltransferase</fullName>
        <shortName evidence="6">16S rRNA m7G methyltransferase</shortName>
    </alternativeName>
</protein>
<feature type="binding site" evidence="6">
    <location>
        <position position="86"/>
    </location>
    <ligand>
        <name>S-adenosyl-L-methionine</name>
        <dbReference type="ChEBI" id="CHEBI:59789"/>
    </ligand>
</feature>
<comment type="function">
    <text evidence="6">Specifically methylates the N7 position of a guanine in 16S rRNA.</text>
</comment>
<gene>
    <name evidence="6" type="primary">rsmG</name>
    <name evidence="7" type="ordered locus">Adeg_2147</name>
</gene>
<dbReference type="OrthoDB" id="9808773at2"/>
<keyword evidence="1 6" id="KW-0963">Cytoplasm</keyword>
<dbReference type="GO" id="GO:0070043">
    <property type="term" value="F:rRNA (guanine-N7-)-methyltransferase activity"/>
    <property type="evidence" value="ECO:0007669"/>
    <property type="project" value="UniProtKB-UniRule"/>
</dbReference>
<dbReference type="SUPFAM" id="SSF53335">
    <property type="entry name" value="S-adenosyl-L-methionine-dependent methyltransferases"/>
    <property type="match status" value="1"/>
</dbReference>
<dbReference type="EMBL" id="CP001785">
    <property type="protein sequence ID" value="ACX53224.1"/>
    <property type="molecule type" value="Genomic_DNA"/>
</dbReference>
<proteinExistence type="inferred from homology"/>
<dbReference type="GO" id="GO:0005829">
    <property type="term" value="C:cytosol"/>
    <property type="evidence" value="ECO:0007669"/>
    <property type="project" value="TreeGrafter"/>
</dbReference>
<evidence type="ECO:0000256" key="3">
    <source>
        <dbReference type="ARBA" id="ARBA00022603"/>
    </source>
</evidence>
<evidence type="ECO:0000313" key="8">
    <source>
        <dbReference type="Proteomes" id="UP000002620"/>
    </source>
</evidence>
<dbReference type="PIRSF" id="PIRSF003078">
    <property type="entry name" value="GidB"/>
    <property type="match status" value="1"/>
</dbReference>
<name>C9RAH8_AMMDK</name>
<dbReference type="HOGENOM" id="CLU_065341_0_0_9"/>
<keyword evidence="5 6" id="KW-0949">S-adenosyl-L-methionine</keyword>
<feature type="binding site" evidence="6">
    <location>
        <begin position="132"/>
        <end position="133"/>
    </location>
    <ligand>
        <name>S-adenosyl-L-methionine</name>
        <dbReference type="ChEBI" id="CHEBI:59789"/>
    </ligand>
</feature>
<accession>C9RAH8</accession>
<keyword evidence="4 6" id="KW-0808">Transferase</keyword>
<organism evidence="7 8">
    <name type="scientific">Ammonifex degensii (strain DSM 10501 / KC4)</name>
    <dbReference type="NCBI Taxonomy" id="429009"/>
    <lineage>
        <taxon>Bacteria</taxon>
        <taxon>Bacillati</taxon>
        <taxon>Bacillota</taxon>
        <taxon>Clostridia</taxon>
        <taxon>Thermoanaerobacterales</taxon>
        <taxon>Thermoanaerobacteraceae</taxon>
        <taxon>Ammonifex</taxon>
    </lineage>
</organism>
<dbReference type="PANTHER" id="PTHR31760:SF0">
    <property type="entry name" value="S-ADENOSYL-L-METHIONINE-DEPENDENT METHYLTRANSFERASES SUPERFAMILY PROTEIN"/>
    <property type="match status" value="1"/>
</dbReference>
<comment type="similarity">
    <text evidence="6">Belongs to the methyltransferase superfamily. RNA methyltransferase RsmG family.</text>
</comment>